<comment type="subcellular location">
    <subcellularLocation>
        <location evidence="1">Cell membrane</location>
        <topology evidence="1">Peripheral membrane protein</topology>
    </subcellularLocation>
</comment>
<dbReference type="Proteomes" id="UP000053260">
    <property type="component" value="Unassembled WGS sequence"/>
</dbReference>
<evidence type="ECO:0000256" key="5">
    <source>
        <dbReference type="ARBA" id="ARBA00022840"/>
    </source>
</evidence>
<dbReference type="GO" id="GO:0016887">
    <property type="term" value="F:ATP hydrolysis activity"/>
    <property type="evidence" value="ECO:0007669"/>
    <property type="project" value="InterPro"/>
</dbReference>
<evidence type="ECO:0000256" key="3">
    <source>
        <dbReference type="ARBA" id="ARBA00022448"/>
    </source>
</evidence>
<organism evidence="8 9">
    <name type="scientific">Streptomyces dysideae</name>
    <dbReference type="NCBI Taxonomy" id="909626"/>
    <lineage>
        <taxon>Bacteria</taxon>
        <taxon>Bacillati</taxon>
        <taxon>Actinomycetota</taxon>
        <taxon>Actinomycetes</taxon>
        <taxon>Kitasatosporales</taxon>
        <taxon>Streptomycetaceae</taxon>
        <taxon>Streptomyces</taxon>
    </lineage>
</organism>
<keyword evidence="5" id="KW-0067">ATP-binding</keyword>
<evidence type="ECO:0000259" key="7">
    <source>
        <dbReference type="Pfam" id="PF00005"/>
    </source>
</evidence>
<dbReference type="Pfam" id="PF00005">
    <property type="entry name" value="ABC_tran"/>
    <property type="match status" value="1"/>
</dbReference>
<evidence type="ECO:0000313" key="8">
    <source>
        <dbReference type="EMBL" id="KUO22249.1"/>
    </source>
</evidence>
<evidence type="ECO:0000256" key="1">
    <source>
        <dbReference type="ARBA" id="ARBA00004202"/>
    </source>
</evidence>
<evidence type="ECO:0000256" key="4">
    <source>
        <dbReference type="ARBA" id="ARBA00022741"/>
    </source>
</evidence>
<feature type="domain" description="ABC transporter" evidence="7">
    <location>
        <begin position="30"/>
        <end position="60"/>
    </location>
</feature>
<reference evidence="8 9" key="1">
    <citation type="submission" date="2015-10" db="EMBL/GenBank/DDBJ databases">
        <title>Draft genome sequence of Streptomyces sp. RV15, isolated from a marine sponge.</title>
        <authorList>
            <person name="Ruckert C."/>
            <person name="Abdelmohsen U.R."/>
            <person name="Winkler A."/>
            <person name="Hentschel U."/>
            <person name="Kalinowski J."/>
            <person name="Kampfer P."/>
            <person name="Glaeser S."/>
        </authorList>
    </citation>
    <scope>NUCLEOTIDE SEQUENCE [LARGE SCALE GENOMIC DNA]</scope>
    <source>
        <strain evidence="8 9">RV15</strain>
    </source>
</reference>
<accession>A0A117S2K9</accession>
<dbReference type="STRING" id="909626.AQJ91_04545"/>
<dbReference type="GO" id="GO:0005886">
    <property type="term" value="C:plasma membrane"/>
    <property type="evidence" value="ECO:0007669"/>
    <property type="project" value="UniProtKB-SubCell"/>
</dbReference>
<dbReference type="Gene3D" id="3.40.50.300">
    <property type="entry name" value="P-loop containing nucleotide triphosphate hydrolases"/>
    <property type="match status" value="1"/>
</dbReference>
<dbReference type="GO" id="GO:0046677">
    <property type="term" value="P:response to antibiotic"/>
    <property type="evidence" value="ECO:0007669"/>
    <property type="project" value="UniProtKB-KW"/>
</dbReference>
<keyword evidence="3" id="KW-0813">Transport</keyword>
<dbReference type="GO" id="GO:0005524">
    <property type="term" value="F:ATP binding"/>
    <property type="evidence" value="ECO:0007669"/>
    <property type="project" value="UniProtKB-KW"/>
</dbReference>
<dbReference type="InterPro" id="IPR050763">
    <property type="entry name" value="ABC_transporter_ATP-binding"/>
</dbReference>
<dbReference type="PANTHER" id="PTHR42711">
    <property type="entry name" value="ABC TRANSPORTER ATP-BINDING PROTEIN"/>
    <property type="match status" value="1"/>
</dbReference>
<evidence type="ECO:0000256" key="6">
    <source>
        <dbReference type="ARBA" id="ARBA00023251"/>
    </source>
</evidence>
<dbReference type="RefSeq" id="WP_067016591.1">
    <property type="nucleotide sequence ID" value="NZ_KQ949076.1"/>
</dbReference>
<name>A0A117S2K9_9ACTN</name>
<dbReference type="EMBL" id="LMXB01000018">
    <property type="protein sequence ID" value="KUO22249.1"/>
    <property type="molecule type" value="Genomic_DNA"/>
</dbReference>
<keyword evidence="6" id="KW-0046">Antibiotic resistance</keyword>
<dbReference type="AlphaFoldDB" id="A0A117S2K9"/>
<protein>
    <recommendedName>
        <fullName evidence="7">ABC transporter domain-containing protein</fullName>
    </recommendedName>
</protein>
<keyword evidence="4" id="KW-0547">Nucleotide-binding</keyword>
<keyword evidence="9" id="KW-1185">Reference proteome</keyword>
<gene>
    <name evidence="8" type="ORF">AQJ91_04545</name>
</gene>
<comment type="similarity">
    <text evidence="2">Belongs to the ABC transporter superfamily.</text>
</comment>
<sequence>MTGNAIGNAIGIRELTRRYPRKGRPDLCALDRVCLAVGPGEVHGLLGPNGAGKTTLCRILDFWPGPVQAIAQTIPATHGLSALLLLEADAGLGPTAYAAGRAVLAGVCWLGVTQAQAADLPTVTEKTVQVAGASTTGCSYASGSVTTTLVSAVLPVGENGVGVGVGSYRWSLKVIDECAETGQANLRARYSAYVPGAGTYTSGWFTVASSGTLNISTGTALGVEFAVCDYTLAEGNQNCGAVN</sequence>
<dbReference type="PANTHER" id="PTHR42711:SF5">
    <property type="entry name" value="ABC TRANSPORTER ATP-BINDING PROTEIN NATA"/>
    <property type="match status" value="1"/>
</dbReference>
<comment type="caution">
    <text evidence="8">The sequence shown here is derived from an EMBL/GenBank/DDBJ whole genome shotgun (WGS) entry which is preliminary data.</text>
</comment>
<dbReference type="InterPro" id="IPR003439">
    <property type="entry name" value="ABC_transporter-like_ATP-bd"/>
</dbReference>
<evidence type="ECO:0000313" key="9">
    <source>
        <dbReference type="Proteomes" id="UP000053260"/>
    </source>
</evidence>
<evidence type="ECO:0000256" key="2">
    <source>
        <dbReference type="ARBA" id="ARBA00005417"/>
    </source>
</evidence>
<dbReference type="InterPro" id="IPR027417">
    <property type="entry name" value="P-loop_NTPase"/>
</dbReference>
<proteinExistence type="inferred from homology"/>
<dbReference type="SUPFAM" id="SSF52540">
    <property type="entry name" value="P-loop containing nucleoside triphosphate hydrolases"/>
    <property type="match status" value="1"/>
</dbReference>